<dbReference type="Proteomes" id="UP000324222">
    <property type="component" value="Unassembled WGS sequence"/>
</dbReference>
<gene>
    <name evidence="2" type="ORF">E2C01_031856</name>
</gene>
<dbReference type="AlphaFoldDB" id="A0A5B7ETX2"/>
<organism evidence="2 3">
    <name type="scientific">Portunus trituberculatus</name>
    <name type="common">Swimming crab</name>
    <name type="synonym">Neptunus trituberculatus</name>
    <dbReference type="NCBI Taxonomy" id="210409"/>
    <lineage>
        <taxon>Eukaryota</taxon>
        <taxon>Metazoa</taxon>
        <taxon>Ecdysozoa</taxon>
        <taxon>Arthropoda</taxon>
        <taxon>Crustacea</taxon>
        <taxon>Multicrustacea</taxon>
        <taxon>Malacostraca</taxon>
        <taxon>Eumalacostraca</taxon>
        <taxon>Eucarida</taxon>
        <taxon>Decapoda</taxon>
        <taxon>Pleocyemata</taxon>
        <taxon>Brachyura</taxon>
        <taxon>Eubrachyura</taxon>
        <taxon>Portunoidea</taxon>
        <taxon>Portunidae</taxon>
        <taxon>Portuninae</taxon>
        <taxon>Portunus</taxon>
    </lineage>
</organism>
<evidence type="ECO:0000313" key="2">
    <source>
        <dbReference type="EMBL" id="MPC38350.1"/>
    </source>
</evidence>
<reference evidence="2 3" key="1">
    <citation type="submission" date="2019-05" db="EMBL/GenBank/DDBJ databases">
        <title>Another draft genome of Portunus trituberculatus and its Hox gene families provides insights of decapod evolution.</title>
        <authorList>
            <person name="Jeong J.-H."/>
            <person name="Song I."/>
            <person name="Kim S."/>
            <person name="Choi T."/>
            <person name="Kim D."/>
            <person name="Ryu S."/>
            <person name="Kim W."/>
        </authorList>
    </citation>
    <scope>NUCLEOTIDE SEQUENCE [LARGE SCALE GENOMIC DNA]</scope>
    <source>
        <tissue evidence="2">Muscle</tissue>
    </source>
</reference>
<feature type="transmembrane region" description="Helical" evidence="1">
    <location>
        <begin position="48"/>
        <end position="72"/>
    </location>
</feature>
<evidence type="ECO:0000313" key="3">
    <source>
        <dbReference type="Proteomes" id="UP000324222"/>
    </source>
</evidence>
<accession>A0A5B7ETX2</accession>
<evidence type="ECO:0000256" key="1">
    <source>
        <dbReference type="SAM" id="Phobius"/>
    </source>
</evidence>
<dbReference type="EMBL" id="VSRR010004044">
    <property type="protein sequence ID" value="MPC38350.1"/>
    <property type="molecule type" value="Genomic_DNA"/>
</dbReference>
<keyword evidence="1" id="KW-0812">Transmembrane</keyword>
<proteinExistence type="predicted"/>
<protein>
    <submittedName>
        <fullName evidence="2">Uncharacterized protein</fullName>
    </submittedName>
</protein>
<name>A0A5B7ETX2_PORTR</name>
<keyword evidence="1" id="KW-0472">Membrane</keyword>
<keyword evidence="3" id="KW-1185">Reference proteome</keyword>
<keyword evidence="1" id="KW-1133">Transmembrane helix</keyword>
<comment type="caution">
    <text evidence="2">The sequence shown here is derived from an EMBL/GenBank/DDBJ whole genome shotgun (WGS) entry which is preliminary data.</text>
</comment>
<sequence length="73" mass="8164">MGAVSCVQGERRDSRRVDQGRNMVLGGELQFLYCSLQYLNLIMKLHPLSLQLLLSPICILQLAPGIIACHLVR</sequence>